<protein>
    <submittedName>
        <fullName evidence="1">Family with sequence similarity 237 member B</fullName>
    </submittedName>
</protein>
<keyword evidence="2" id="KW-1185">Reference proteome</keyword>
<dbReference type="InterPro" id="IPR040439">
    <property type="entry name" value="FAM237A/B"/>
</dbReference>
<proteinExistence type="predicted"/>
<organism evidence="1 2">
    <name type="scientific">Varanus komodoensis</name>
    <name type="common">Komodo dragon</name>
    <dbReference type="NCBI Taxonomy" id="61221"/>
    <lineage>
        <taxon>Eukaryota</taxon>
        <taxon>Metazoa</taxon>
        <taxon>Chordata</taxon>
        <taxon>Craniata</taxon>
        <taxon>Vertebrata</taxon>
        <taxon>Euteleostomi</taxon>
        <taxon>Lepidosauria</taxon>
        <taxon>Squamata</taxon>
        <taxon>Bifurcata</taxon>
        <taxon>Unidentata</taxon>
        <taxon>Episquamata</taxon>
        <taxon>Toxicofera</taxon>
        <taxon>Anguimorpha</taxon>
        <taxon>Paleoanguimorpha</taxon>
        <taxon>Varanoidea</taxon>
        <taxon>Varanidae</taxon>
        <taxon>Varanus</taxon>
    </lineage>
</organism>
<name>A0A8D2KSZ8_VARKO</name>
<dbReference type="PANTHER" id="PTHR36690:SF1">
    <property type="entry name" value="PROTEIN FAM237B"/>
    <property type="match status" value="1"/>
</dbReference>
<dbReference type="Ensembl" id="ENSVKKT00000005105.1">
    <property type="protein sequence ID" value="ENSVKKP00000004968.1"/>
    <property type="gene ID" value="ENSVKKG00000003688.1"/>
</dbReference>
<dbReference type="Proteomes" id="UP000694545">
    <property type="component" value="Unplaced"/>
</dbReference>
<reference evidence="1" key="1">
    <citation type="submission" date="2025-08" db="UniProtKB">
        <authorList>
            <consortium name="Ensembl"/>
        </authorList>
    </citation>
    <scope>IDENTIFICATION</scope>
</reference>
<reference evidence="1" key="2">
    <citation type="submission" date="2025-09" db="UniProtKB">
        <authorList>
            <consortium name="Ensembl"/>
        </authorList>
    </citation>
    <scope>IDENTIFICATION</scope>
</reference>
<dbReference type="AlphaFoldDB" id="A0A8D2KSZ8"/>
<accession>A0A8D2KSZ8</accession>
<sequence>MEFTCRRRWYLQLGCLLMVNFVYGTLEYQIEAPASLGEIDNQCWEISSHKLVQMKKLRVAGTVIALWEFMMFLKESSKPKHNDVFNDLAQNFWDMYIDCVLSRSHGMGRRQLVSPENTITHTQKISEGNVILNYL</sequence>
<dbReference type="PANTHER" id="PTHR36690">
    <property type="entry name" value="PROTEIN FAM237A"/>
    <property type="match status" value="1"/>
</dbReference>
<evidence type="ECO:0000313" key="1">
    <source>
        <dbReference type="Ensembl" id="ENSVKKP00000004968.1"/>
    </source>
</evidence>
<evidence type="ECO:0000313" key="2">
    <source>
        <dbReference type="Proteomes" id="UP000694545"/>
    </source>
</evidence>
<dbReference type="OMA" id="DFMMFLK"/>